<dbReference type="InterPro" id="IPR045336">
    <property type="entry name" value="MmgE_PrpD_N"/>
</dbReference>
<dbReference type="Proteomes" id="UP000630528">
    <property type="component" value="Unassembled WGS sequence"/>
</dbReference>
<name>A0A934TTK8_9BURK</name>
<dbReference type="InterPro" id="IPR042183">
    <property type="entry name" value="MmgE/PrpD_sf_1"/>
</dbReference>
<comment type="caution">
    <text evidence="4">The sequence shown here is derived from an EMBL/GenBank/DDBJ whole genome shotgun (WGS) entry which is preliminary data.</text>
</comment>
<comment type="similarity">
    <text evidence="1">Belongs to the PrpD family.</text>
</comment>
<dbReference type="InterPro" id="IPR042188">
    <property type="entry name" value="MmgE/PrpD_sf_2"/>
</dbReference>
<evidence type="ECO:0000259" key="3">
    <source>
        <dbReference type="Pfam" id="PF19305"/>
    </source>
</evidence>
<reference evidence="4" key="1">
    <citation type="journal article" date="2012" name="J. Microbiol. Biotechnol.">
        <title>Ramlibacter ginsenosidimutans sp. nov., with ginsenoside-converting activity.</title>
        <authorList>
            <person name="Wang L."/>
            <person name="An D.S."/>
            <person name="Kim S.G."/>
            <person name="Jin F.X."/>
            <person name="Kim S.C."/>
            <person name="Lee S.T."/>
            <person name="Im W.T."/>
        </authorList>
    </citation>
    <scope>NUCLEOTIDE SEQUENCE</scope>
    <source>
        <strain evidence="4">KACC 17527</strain>
    </source>
</reference>
<reference evidence="4" key="2">
    <citation type="submission" date="2021-01" db="EMBL/GenBank/DDBJ databases">
        <authorList>
            <person name="Kang M."/>
        </authorList>
    </citation>
    <scope>NUCLEOTIDE SEQUENCE</scope>
    <source>
        <strain evidence="4">KACC 17527</strain>
    </source>
</reference>
<dbReference type="InterPro" id="IPR036148">
    <property type="entry name" value="MmgE/PrpD_sf"/>
</dbReference>
<dbReference type="Gene3D" id="3.30.1330.120">
    <property type="entry name" value="2-methylcitrate dehydratase PrpD"/>
    <property type="match status" value="1"/>
</dbReference>
<dbReference type="InterPro" id="IPR005656">
    <property type="entry name" value="MmgE_PrpD"/>
</dbReference>
<dbReference type="EMBL" id="JAEPWM010000005">
    <property type="protein sequence ID" value="MBK6007304.1"/>
    <property type="molecule type" value="Genomic_DNA"/>
</dbReference>
<organism evidence="4 5">
    <name type="scientific">Ramlibacter ginsenosidimutans</name>
    <dbReference type="NCBI Taxonomy" id="502333"/>
    <lineage>
        <taxon>Bacteria</taxon>
        <taxon>Pseudomonadati</taxon>
        <taxon>Pseudomonadota</taxon>
        <taxon>Betaproteobacteria</taxon>
        <taxon>Burkholderiales</taxon>
        <taxon>Comamonadaceae</taxon>
        <taxon>Ramlibacter</taxon>
    </lineage>
</organism>
<protein>
    <submittedName>
        <fullName evidence="4">MmgE/PrpD family protein</fullName>
    </submittedName>
</protein>
<feature type="domain" description="MmgE/PrpD C-terminal" evidence="3">
    <location>
        <begin position="266"/>
        <end position="432"/>
    </location>
</feature>
<dbReference type="AlphaFoldDB" id="A0A934TTK8"/>
<dbReference type="PANTHER" id="PTHR16943:SF8">
    <property type="entry name" value="2-METHYLCITRATE DEHYDRATASE"/>
    <property type="match status" value="1"/>
</dbReference>
<evidence type="ECO:0000259" key="2">
    <source>
        <dbReference type="Pfam" id="PF03972"/>
    </source>
</evidence>
<sequence>MAGLTQALGAFIAGLRSEQVPAEAIATVRRGIADTIGVAFASVNEPVLGHALATVASGASGEARLWTSAAFATSADAAFVNAVAGHALDFDDTGLDGHPSVVLAPAVLAETQRLGGTWRDAVTAYVAGYETWAELIGRDPDKHHGKGWHPTAVFGTVACAAASAWLRRLSPEQAAHALGIAASMAAGVVANFGSMTKPLQVGFAARNGITAAALAQRGVTATPDALESPRGLLAAVSPAGRVRLDGPCNAGAPWQIVQQGLNVKRYPACYATHRIIDAALSLRADLAGRTAQIEEVLAEIGQLQAAMLRASRPVTGLDAKFSAEFTIACALARGHVDLQDLTDASVNAADLQQLLRKVRVVTQDERDAQEPLFSPADRLSVRLRDGSVLEAQPVRRALGHASRPIGEAELRQKFLACAATCLQPAQAQAWWDAAWAALERPVVLGQAEYQSCTAAT</sequence>
<dbReference type="Gene3D" id="1.10.4100.10">
    <property type="entry name" value="2-methylcitrate dehydratase PrpD"/>
    <property type="match status" value="1"/>
</dbReference>
<accession>A0A934TTK8</accession>
<dbReference type="GO" id="GO:0016829">
    <property type="term" value="F:lyase activity"/>
    <property type="evidence" value="ECO:0007669"/>
    <property type="project" value="InterPro"/>
</dbReference>
<keyword evidence="5" id="KW-1185">Reference proteome</keyword>
<dbReference type="PANTHER" id="PTHR16943">
    <property type="entry name" value="2-METHYLCITRATE DEHYDRATASE-RELATED"/>
    <property type="match status" value="1"/>
</dbReference>
<evidence type="ECO:0000313" key="5">
    <source>
        <dbReference type="Proteomes" id="UP000630528"/>
    </source>
</evidence>
<gene>
    <name evidence="4" type="ORF">JJB11_14480</name>
</gene>
<dbReference type="SUPFAM" id="SSF103378">
    <property type="entry name" value="2-methylcitrate dehydratase PrpD"/>
    <property type="match status" value="1"/>
</dbReference>
<evidence type="ECO:0000313" key="4">
    <source>
        <dbReference type="EMBL" id="MBK6007304.1"/>
    </source>
</evidence>
<dbReference type="Pfam" id="PF03972">
    <property type="entry name" value="MmgE_PrpD_N"/>
    <property type="match status" value="1"/>
</dbReference>
<dbReference type="RefSeq" id="WP_201172409.1">
    <property type="nucleotide sequence ID" value="NZ_JAEPWM010000005.1"/>
</dbReference>
<dbReference type="InterPro" id="IPR045337">
    <property type="entry name" value="MmgE_PrpD_C"/>
</dbReference>
<dbReference type="Pfam" id="PF19305">
    <property type="entry name" value="MmgE_PrpD_C"/>
    <property type="match status" value="1"/>
</dbReference>
<proteinExistence type="inferred from homology"/>
<feature type="domain" description="MmgE/PrpD N-terminal" evidence="2">
    <location>
        <begin position="7"/>
        <end position="240"/>
    </location>
</feature>
<evidence type="ECO:0000256" key="1">
    <source>
        <dbReference type="ARBA" id="ARBA00006174"/>
    </source>
</evidence>